<comment type="caution">
    <text evidence="2">The sequence shown here is derived from an EMBL/GenBank/DDBJ whole genome shotgun (WGS) entry which is preliminary data.</text>
</comment>
<feature type="region of interest" description="Disordered" evidence="1">
    <location>
        <begin position="392"/>
        <end position="447"/>
    </location>
</feature>
<reference evidence="2 3" key="1">
    <citation type="journal article" date="2016" name="Front. Microbiol.">
        <title>Genome and transcriptome sequences reveal the specific parasitism of the nematophagous Purpureocillium lilacinum 36-1.</title>
        <authorList>
            <person name="Xie J."/>
            <person name="Li S."/>
            <person name="Mo C."/>
            <person name="Xiao X."/>
            <person name="Peng D."/>
            <person name="Wang G."/>
            <person name="Xiao Y."/>
        </authorList>
    </citation>
    <scope>NUCLEOTIDE SEQUENCE [LARGE SCALE GENOMIC DNA]</scope>
    <source>
        <strain evidence="2 3">36-1</strain>
    </source>
</reference>
<evidence type="ECO:0000313" key="3">
    <source>
        <dbReference type="Proteomes" id="UP000245956"/>
    </source>
</evidence>
<gene>
    <name evidence="2" type="ORF">PCL_11219</name>
</gene>
<dbReference type="Proteomes" id="UP000245956">
    <property type="component" value="Unassembled WGS sequence"/>
</dbReference>
<feature type="compositionally biased region" description="Polar residues" evidence="1">
    <location>
        <begin position="353"/>
        <end position="363"/>
    </location>
</feature>
<protein>
    <submittedName>
        <fullName evidence="2">Uncharacterized protein</fullName>
    </submittedName>
</protein>
<feature type="region of interest" description="Disordered" evidence="1">
    <location>
        <begin position="1"/>
        <end position="55"/>
    </location>
</feature>
<dbReference type="EMBL" id="LCWV01000006">
    <property type="protein sequence ID" value="PWI72596.1"/>
    <property type="molecule type" value="Genomic_DNA"/>
</dbReference>
<proteinExistence type="predicted"/>
<dbReference type="AlphaFoldDB" id="A0A2U3EDL1"/>
<feature type="region of interest" description="Disordered" evidence="1">
    <location>
        <begin position="342"/>
        <end position="363"/>
    </location>
</feature>
<name>A0A2U3EDL1_PURLI</name>
<feature type="compositionally biased region" description="Basic residues" evidence="1">
    <location>
        <begin position="29"/>
        <end position="43"/>
    </location>
</feature>
<feature type="compositionally biased region" description="Basic and acidic residues" evidence="1">
    <location>
        <begin position="412"/>
        <end position="425"/>
    </location>
</feature>
<organism evidence="2 3">
    <name type="scientific">Purpureocillium lilacinum</name>
    <name type="common">Paecilomyces lilacinus</name>
    <dbReference type="NCBI Taxonomy" id="33203"/>
    <lineage>
        <taxon>Eukaryota</taxon>
        <taxon>Fungi</taxon>
        <taxon>Dikarya</taxon>
        <taxon>Ascomycota</taxon>
        <taxon>Pezizomycotina</taxon>
        <taxon>Sordariomycetes</taxon>
        <taxon>Hypocreomycetidae</taxon>
        <taxon>Hypocreales</taxon>
        <taxon>Ophiocordycipitaceae</taxon>
        <taxon>Purpureocillium</taxon>
    </lineage>
</organism>
<feature type="compositionally biased region" description="Polar residues" evidence="1">
    <location>
        <begin position="429"/>
        <end position="447"/>
    </location>
</feature>
<feature type="compositionally biased region" description="Gly residues" evidence="1">
    <location>
        <begin position="1"/>
        <end position="10"/>
    </location>
</feature>
<sequence length="447" mass="49192">MGGGRIGRMGAGASHQRQQRPYKQPPWRLGRRRHHIHHHHHRCPATPSHPPSPAATSMTATLFEVAVLHLAWRMLGDGDETRRQELRYAYCSAVAGWLLLARRREARIVAADVRRWGLAMAAARRLDEPGRLELVPPRRGSEGLEALTASQHSVVQPNPRGERPKTCLRRRASTVLAQWSVPSPLKGSSLPPQRIGCAANPCSAIQFGRATNSMRLQSCSAAMLCQCRRHEMNTNPALAACSAVTFQVGLATPRPWRARQASLLRRGVGGTRALNFKPLAGHGAWGPAHRNRSLERRWNEPWNTRLKGRLAAVVGAGYNRRLAGAAQAGSWQLTIDAAIPSSTPSIPPLHGATPNQQPTSPTDLINQHRCVLRMPRSRQCHDPCAVPACRLASSRPWSDPKSTDDDGAPLRWETDRRRFDAKNDAIRPFNTNTAPPSQFSGGQLPAT</sequence>
<accession>A0A2U3EDL1</accession>
<evidence type="ECO:0000313" key="2">
    <source>
        <dbReference type="EMBL" id="PWI72596.1"/>
    </source>
</evidence>
<evidence type="ECO:0000256" key="1">
    <source>
        <dbReference type="SAM" id="MobiDB-lite"/>
    </source>
</evidence>